<dbReference type="EMBL" id="PQAP01000177">
    <property type="protein sequence ID" value="PWB69118.1"/>
    <property type="molecule type" value="Genomic_DNA"/>
</dbReference>
<sequence length="171" mass="18424">MRISAIEEYGLRCLLALAKQGKNNQLSISDIAEMEGLSVPYASKLLAILRRAGLVTAERGRGGGFSIATDPTQINLYDVLTALGGPMIDPKHCSRYAGQKNQCVHTEKCSIHDILGGLAGYVQSFLSKTTLRDLIAADSTGLLVRTGTHIEIAPTALEQELGSQRERTVLE</sequence>
<dbReference type="Gene3D" id="1.10.10.10">
    <property type="entry name" value="Winged helix-like DNA-binding domain superfamily/Winged helix DNA-binding domain"/>
    <property type="match status" value="1"/>
</dbReference>
<dbReference type="GO" id="GO:0005829">
    <property type="term" value="C:cytosol"/>
    <property type="evidence" value="ECO:0007669"/>
    <property type="project" value="TreeGrafter"/>
</dbReference>
<evidence type="ECO:0000313" key="2">
    <source>
        <dbReference type="Proteomes" id="UP000250918"/>
    </source>
</evidence>
<dbReference type="NCBIfam" id="TIGR00738">
    <property type="entry name" value="rrf2_super"/>
    <property type="match status" value="1"/>
</dbReference>
<dbReference type="InterPro" id="IPR036390">
    <property type="entry name" value="WH_DNA-bd_sf"/>
</dbReference>
<dbReference type="InterPro" id="IPR011991">
    <property type="entry name" value="ArsR-like_HTH"/>
</dbReference>
<dbReference type="AlphaFoldDB" id="A0A855WWG2"/>
<organism evidence="1 2">
    <name type="scientific">candidate division GN15 bacterium</name>
    <dbReference type="NCBI Taxonomy" id="2072418"/>
    <lineage>
        <taxon>Bacteria</taxon>
        <taxon>candidate division GN15</taxon>
    </lineage>
</organism>
<dbReference type="CDD" id="cd00090">
    <property type="entry name" value="HTH_ARSR"/>
    <property type="match status" value="1"/>
</dbReference>
<dbReference type="PANTHER" id="PTHR33221:SF15">
    <property type="entry name" value="HTH-TYPE TRANSCRIPTIONAL REGULATOR YWGB-RELATED"/>
    <property type="match status" value="1"/>
</dbReference>
<dbReference type="InterPro" id="IPR030489">
    <property type="entry name" value="TR_Rrf2-type_CS"/>
</dbReference>
<evidence type="ECO:0000313" key="1">
    <source>
        <dbReference type="EMBL" id="PWB69118.1"/>
    </source>
</evidence>
<name>A0A855WWG2_9BACT</name>
<dbReference type="InterPro" id="IPR036388">
    <property type="entry name" value="WH-like_DNA-bd_sf"/>
</dbReference>
<dbReference type="SUPFAM" id="SSF46785">
    <property type="entry name" value="Winged helix' DNA-binding domain"/>
    <property type="match status" value="1"/>
</dbReference>
<dbReference type="Pfam" id="PF02082">
    <property type="entry name" value="Rrf2"/>
    <property type="match status" value="1"/>
</dbReference>
<dbReference type="PANTHER" id="PTHR33221">
    <property type="entry name" value="WINGED HELIX-TURN-HELIX TRANSCRIPTIONAL REGULATOR, RRF2 FAMILY"/>
    <property type="match status" value="1"/>
</dbReference>
<proteinExistence type="predicted"/>
<accession>A0A855WWG2</accession>
<comment type="caution">
    <text evidence="1">The sequence shown here is derived from an EMBL/GenBank/DDBJ whole genome shotgun (WGS) entry which is preliminary data.</text>
</comment>
<dbReference type="PROSITE" id="PS01332">
    <property type="entry name" value="HTH_RRF2_1"/>
    <property type="match status" value="1"/>
</dbReference>
<protein>
    <submittedName>
        <fullName evidence="1">Transcriptional regulator</fullName>
    </submittedName>
</protein>
<dbReference type="GO" id="GO:0003700">
    <property type="term" value="F:DNA-binding transcription factor activity"/>
    <property type="evidence" value="ECO:0007669"/>
    <property type="project" value="TreeGrafter"/>
</dbReference>
<dbReference type="InterPro" id="IPR000944">
    <property type="entry name" value="Tscrpt_reg_Rrf2"/>
</dbReference>
<dbReference type="PROSITE" id="PS51197">
    <property type="entry name" value="HTH_RRF2_2"/>
    <property type="match status" value="1"/>
</dbReference>
<gene>
    <name evidence="1" type="ORF">C3F09_10550</name>
</gene>
<reference evidence="1 2" key="1">
    <citation type="journal article" date="2018" name="ISME J.">
        <title>A methanotrophic archaeon couples anaerobic oxidation of methane to Fe(III) reduction.</title>
        <authorList>
            <person name="Cai C."/>
            <person name="Leu A.O."/>
            <person name="Xie G.J."/>
            <person name="Guo J."/>
            <person name="Feng Y."/>
            <person name="Zhao J.X."/>
            <person name="Tyson G.W."/>
            <person name="Yuan Z."/>
            <person name="Hu S."/>
        </authorList>
    </citation>
    <scope>NUCLEOTIDE SEQUENCE [LARGE SCALE GENOMIC DNA]</scope>
    <source>
        <strain evidence="1">FeB_12</strain>
    </source>
</reference>
<dbReference type="Proteomes" id="UP000250918">
    <property type="component" value="Unassembled WGS sequence"/>
</dbReference>